<comment type="caution">
    <text evidence="1">The sequence shown here is derived from an EMBL/GenBank/DDBJ whole genome shotgun (WGS) entry which is preliminary data.</text>
</comment>
<dbReference type="Proteomes" id="UP000230914">
    <property type="component" value="Unassembled WGS sequence"/>
</dbReference>
<name>A0A2G6KFD9_9ACTN</name>
<sequence length="402" mass="45515">MITPVALSLSQARRLALGAQGFADPRPTGRVDRRHLRRIVSQMGLIQIDSVNVLARSQELVVFARLGPHRRSLIPDATAAGELFEYWAHEASHVSTTDYPLYRWAMDSAARSRRLERWGQDHAALLDEIEAYVADHGPIVASDVRQESRPNGPWWDWDDGKRALEALFIRGRITATRRQRDFARLYDLPDRVIPAHVLNLPVPSEHDARKQLLRQAAASCGVGTLEDLADYHRQRRPVVRPLIDELVEAGELIPAEVEGWDEIAYLHPQATTPRSIKRCALLSPFDPVVWYRDRAERLFDFHYRIEIYIPPAQRRYGYFVLPVLLGEHLVGRVDLKADRQAGALLVRHAWIEAGYEAGVVAPAIIAELDLMAAWLGLERVEIEPAGDLAPALLDEQSVRRSH</sequence>
<organism evidence="1 2">
    <name type="scientific">Ilumatobacter coccineus</name>
    <dbReference type="NCBI Taxonomy" id="467094"/>
    <lineage>
        <taxon>Bacteria</taxon>
        <taxon>Bacillati</taxon>
        <taxon>Actinomycetota</taxon>
        <taxon>Acidimicrobiia</taxon>
        <taxon>Acidimicrobiales</taxon>
        <taxon>Ilumatobacteraceae</taxon>
        <taxon>Ilumatobacter</taxon>
    </lineage>
</organism>
<dbReference type="AlphaFoldDB" id="A0A2G6KFD9"/>
<accession>A0A2G6KFD9</accession>
<reference evidence="1 2" key="1">
    <citation type="submission" date="2017-10" db="EMBL/GenBank/DDBJ databases">
        <title>Novel microbial diversity and functional potential in the marine mammal oral microbiome.</title>
        <authorList>
            <person name="Dudek N.K."/>
            <person name="Sun C.L."/>
            <person name="Burstein D."/>
            <person name="Kantor R.S."/>
            <person name="Aliaga Goltsman D.S."/>
            <person name="Bik E.M."/>
            <person name="Thomas B.C."/>
            <person name="Banfield J.F."/>
            <person name="Relman D.A."/>
        </authorList>
    </citation>
    <scope>NUCLEOTIDE SEQUENCE [LARGE SCALE GENOMIC DNA]</scope>
    <source>
        <strain evidence="1">DOLJORAL78_61_10</strain>
    </source>
</reference>
<dbReference type="PANTHER" id="PTHR30528">
    <property type="entry name" value="CYTOPLASMIC PROTEIN"/>
    <property type="match status" value="1"/>
</dbReference>
<evidence type="ECO:0000313" key="2">
    <source>
        <dbReference type="Proteomes" id="UP000230914"/>
    </source>
</evidence>
<dbReference type="PANTHER" id="PTHR30528:SF0">
    <property type="entry name" value="CYTOPLASMIC PROTEIN"/>
    <property type="match status" value="1"/>
</dbReference>
<protein>
    <submittedName>
        <fullName evidence="1">Cytoplasmic protein</fullName>
    </submittedName>
</protein>
<proteinExistence type="predicted"/>
<gene>
    <name evidence="1" type="ORF">CSA55_01120</name>
</gene>
<dbReference type="Pfam" id="PF06224">
    <property type="entry name" value="AlkZ-like"/>
    <property type="match status" value="1"/>
</dbReference>
<dbReference type="EMBL" id="PDSL01000020">
    <property type="protein sequence ID" value="PIE34398.1"/>
    <property type="molecule type" value="Genomic_DNA"/>
</dbReference>
<evidence type="ECO:0000313" key="1">
    <source>
        <dbReference type="EMBL" id="PIE34398.1"/>
    </source>
</evidence>
<dbReference type="InterPro" id="IPR009351">
    <property type="entry name" value="AlkZ-like"/>
</dbReference>